<accession>A0A6M3KHQ7</accession>
<feature type="coiled-coil region" evidence="1">
    <location>
        <begin position="13"/>
        <end position="40"/>
    </location>
</feature>
<gene>
    <name evidence="3" type="ORF">MM415A00575_0017</name>
    <name evidence="2" type="ORF">MM415B00170_0032</name>
    <name evidence="4" type="ORF">TM448B00791_0009</name>
</gene>
<proteinExistence type="predicted"/>
<keyword evidence="1" id="KW-0175">Coiled coil</keyword>
<evidence type="ECO:0000256" key="1">
    <source>
        <dbReference type="SAM" id="Coils"/>
    </source>
</evidence>
<dbReference type="EMBL" id="MT144658">
    <property type="protein sequence ID" value="QJH96671.1"/>
    <property type="molecule type" value="Genomic_DNA"/>
</dbReference>
<evidence type="ECO:0000313" key="4">
    <source>
        <dbReference type="EMBL" id="QJH96671.1"/>
    </source>
</evidence>
<reference evidence="3" key="1">
    <citation type="submission" date="2020-03" db="EMBL/GenBank/DDBJ databases">
        <title>The deep terrestrial virosphere.</title>
        <authorList>
            <person name="Holmfeldt K."/>
            <person name="Nilsson E."/>
            <person name="Simone D."/>
            <person name="Lopez-Fernandez M."/>
            <person name="Wu X."/>
            <person name="de Brujin I."/>
            <person name="Lundin D."/>
            <person name="Andersson A."/>
            <person name="Bertilsson S."/>
            <person name="Dopson M."/>
        </authorList>
    </citation>
    <scope>NUCLEOTIDE SEQUENCE</scope>
    <source>
        <strain evidence="3">MM415A00575</strain>
        <strain evidence="2">MM415B00170</strain>
        <strain evidence="4">TM448B00791</strain>
    </source>
</reference>
<dbReference type="EMBL" id="MT141575">
    <property type="protein sequence ID" value="QJA67723.1"/>
    <property type="molecule type" value="Genomic_DNA"/>
</dbReference>
<dbReference type="AlphaFoldDB" id="A0A6M3KHQ7"/>
<evidence type="ECO:0000313" key="3">
    <source>
        <dbReference type="EMBL" id="QJA81181.1"/>
    </source>
</evidence>
<protein>
    <submittedName>
        <fullName evidence="3">Uncharacterized protein</fullName>
    </submittedName>
</protein>
<evidence type="ECO:0000313" key="2">
    <source>
        <dbReference type="EMBL" id="QJA67723.1"/>
    </source>
</evidence>
<organism evidence="3">
    <name type="scientific">viral metagenome</name>
    <dbReference type="NCBI Taxonomy" id="1070528"/>
    <lineage>
        <taxon>unclassified sequences</taxon>
        <taxon>metagenomes</taxon>
        <taxon>organismal metagenomes</taxon>
    </lineage>
</organism>
<dbReference type="EMBL" id="MT142450">
    <property type="protein sequence ID" value="QJA81181.1"/>
    <property type="molecule type" value="Genomic_DNA"/>
</dbReference>
<sequence>MDNSKIITEFHAIRKHIRRVMKLKVENNRLKIENAKLKMALIEISKAEGPYSRDPLTHAGNCIEAMKNLAIEAL</sequence>
<name>A0A6M3KHQ7_9ZZZZ</name>